<dbReference type="EMBL" id="FNGW01000005">
    <property type="protein sequence ID" value="SDM09937.1"/>
    <property type="molecule type" value="Genomic_DNA"/>
</dbReference>
<organism evidence="10 11">
    <name type="scientific">Romboutsia lituseburensis DSM 797</name>
    <dbReference type="NCBI Taxonomy" id="1121325"/>
    <lineage>
        <taxon>Bacteria</taxon>
        <taxon>Bacillati</taxon>
        <taxon>Bacillota</taxon>
        <taxon>Clostridia</taxon>
        <taxon>Peptostreptococcales</taxon>
        <taxon>Peptostreptococcaceae</taxon>
        <taxon>Romboutsia</taxon>
    </lineage>
</organism>
<evidence type="ECO:0000313" key="11">
    <source>
        <dbReference type="Proteomes" id="UP000199068"/>
    </source>
</evidence>
<dbReference type="STRING" id="1121325.SAMN04515677_105191"/>
<dbReference type="AlphaFoldDB" id="A0A1G9QHH6"/>
<evidence type="ECO:0000256" key="4">
    <source>
        <dbReference type="ARBA" id="ARBA00022692"/>
    </source>
</evidence>
<dbReference type="Gene3D" id="3.10.20.310">
    <property type="entry name" value="membrane protein fhac"/>
    <property type="match status" value="1"/>
</dbReference>
<dbReference type="GO" id="GO:0051301">
    <property type="term" value="P:cell division"/>
    <property type="evidence" value="ECO:0007669"/>
    <property type="project" value="UniProtKB-KW"/>
</dbReference>
<feature type="domain" description="POTRA" evidence="9">
    <location>
        <begin position="34"/>
        <end position="102"/>
    </location>
</feature>
<keyword evidence="5 8" id="KW-1133">Transmembrane helix</keyword>
<dbReference type="RefSeq" id="WP_092726215.1">
    <property type="nucleotide sequence ID" value="NZ_FNGW01000005.1"/>
</dbReference>
<keyword evidence="2" id="KW-1003">Cell membrane</keyword>
<keyword evidence="3 10" id="KW-0132">Cell division</keyword>
<dbReference type="PANTHER" id="PTHR37820">
    <property type="entry name" value="CELL DIVISION PROTEIN DIVIB"/>
    <property type="match status" value="1"/>
</dbReference>
<keyword evidence="6 8" id="KW-0472">Membrane</keyword>
<gene>
    <name evidence="10" type="ORF">SAMN04515677_105191</name>
</gene>
<evidence type="ECO:0000256" key="7">
    <source>
        <dbReference type="ARBA" id="ARBA00023306"/>
    </source>
</evidence>
<accession>A0A1G9QHH6</accession>
<protein>
    <submittedName>
        <fullName evidence="10">Cell division protein FtsQ</fullName>
    </submittedName>
</protein>
<evidence type="ECO:0000313" key="10">
    <source>
        <dbReference type="EMBL" id="SDM09937.1"/>
    </source>
</evidence>
<reference evidence="10 11" key="1">
    <citation type="submission" date="2016-10" db="EMBL/GenBank/DDBJ databases">
        <authorList>
            <person name="de Groot N.N."/>
        </authorList>
    </citation>
    <scope>NUCLEOTIDE SEQUENCE [LARGE SCALE GENOMIC DNA]</scope>
    <source>
        <strain evidence="10 11">DSM 797</strain>
    </source>
</reference>
<name>A0A1G9QHH6_9FIRM</name>
<keyword evidence="11" id="KW-1185">Reference proteome</keyword>
<dbReference type="PANTHER" id="PTHR37820:SF1">
    <property type="entry name" value="CELL DIVISION PROTEIN FTSQ"/>
    <property type="match status" value="1"/>
</dbReference>
<sequence>MKRKRLNTSKLITLLSLVLMIIIFAYILLNSSIFSSSNVKIEGNNRVSKEAIIKNLDIRDDKNIFKYNKKQMEEKLEENNYIESGQVKIGMPNKLHIIIIEKEIVAILDNDFRYTYIDKDGKFIQSVDKSDKVEKGVIVKINYELQEDKSIKFENQEHKKILLNLLECLKKENLNKKIKTIIFKNETIEMTTKENIKIILPNDSKLNYNISMLGAILSDLQGKYVRSGSVDFTLGNNPIYKP</sequence>
<evidence type="ECO:0000259" key="9">
    <source>
        <dbReference type="PROSITE" id="PS51779"/>
    </source>
</evidence>
<dbReference type="PROSITE" id="PS51779">
    <property type="entry name" value="POTRA"/>
    <property type="match status" value="1"/>
</dbReference>
<keyword evidence="4 8" id="KW-0812">Transmembrane</keyword>
<dbReference type="GO" id="GO:0005886">
    <property type="term" value="C:plasma membrane"/>
    <property type="evidence" value="ECO:0007669"/>
    <property type="project" value="TreeGrafter"/>
</dbReference>
<dbReference type="Pfam" id="PF08478">
    <property type="entry name" value="POTRA_1"/>
    <property type="match status" value="1"/>
</dbReference>
<feature type="transmembrane region" description="Helical" evidence="8">
    <location>
        <begin position="12"/>
        <end position="29"/>
    </location>
</feature>
<evidence type="ECO:0000256" key="5">
    <source>
        <dbReference type="ARBA" id="ARBA00022989"/>
    </source>
</evidence>
<dbReference type="InterPro" id="IPR013685">
    <property type="entry name" value="POTRA_FtsQ_type"/>
</dbReference>
<evidence type="ECO:0000256" key="1">
    <source>
        <dbReference type="ARBA" id="ARBA00004370"/>
    </source>
</evidence>
<dbReference type="InterPro" id="IPR050487">
    <property type="entry name" value="FtsQ_DivIB"/>
</dbReference>
<evidence type="ECO:0000256" key="6">
    <source>
        <dbReference type="ARBA" id="ARBA00023136"/>
    </source>
</evidence>
<evidence type="ECO:0000256" key="3">
    <source>
        <dbReference type="ARBA" id="ARBA00022618"/>
    </source>
</evidence>
<evidence type="ECO:0000256" key="8">
    <source>
        <dbReference type="SAM" id="Phobius"/>
    </source>
</evidence>
<proteinExistence type="predicted"/>
<evidence type="ECO:0000256" key="2">
    <source>
        <dbReference type="ARBA" id="ARBA00022475"/>
    </source>
</evidence>
<dbReference type="InterPro" id="IPR034746">
    <property type="entry name" value="POTRA"/>
</dbReference>
<keyword evidence="7" id="KW-0131">Cell cycle</keyword>
<dbReference type="Proteomes" id="UP000199068">
    <property type="component" value="Unassembled WGS sequence"/>
</dbReference>
<comment type="subcellular location">
    <subcellularLocation>
        <location evidence="1">Membrane</location>
    </subcellularLocation>
</comment>